<dbReference type="Proteomes" id="UP000593575">
    <property type="component" value="Unassembled WGS sequence"/>
</dbReference>
<dbReference type="PRINTS" id="PR00724">
    <property type="entry name" value="CRBOXYPTASEC"/>
</dbReference>
<organism evidence="10 11">
    <name type="scientific">Gossypium armourianum</name>
    <dbReference type="NCBI Taxonomy" id="34283"/>
    <lineage>
        <taxon>Eukaryota</taxon>
        <taxon>Viridiplantae</taxon>
        <taxon>Streptophyta</taxon>
        <taxon>Embryophyta</taxon>
        <taxon>Tracheophyta</taxon>
        <taxon>Spermatophyta</taxon>
        <taxon>Magnoliopsida</taxon>
        <taxon>eudicotyledons</taxon>
        <taxon>Gunneridae</taxon>
        <taxon>Pentapetalae</taxon>
        <taxon>rosids</taxon>
        <taxon>malvids</taxon>
        <taxon>Malvales</taxon>
        <taxon>Malvaceae</taxon>
        <taxon>Malvoideae</taxon>
        <taxon>Gossypium</taxon>
    </lineage>
</organism>
<dbReference type="PANTHER" id="PTHR11802">
    <property type="entry name" value="SERINE PROTEASE FAMILY S10 SERINE CARBOXYPEPTIDASE"/>
    <property type="match status" value="1"/>
</dbReference>
<dbReference type="EC" id="3.4.16.-" evidence="9"/>
<comment type="similarity">
    <text evidence="2 9">Belongs to the peptidase S10 family.</text>
</comment>
<dbReference type="Gene3D" id="3.40.50.11320">
    <property type="match status" value="1"/>
</dbReference>
<dbReference type="PANTHER" id="PTHR11802:SF32">
    <property type="entry name" value="SERINE CARBOXYPEPTIDASE-LIKE 29"/>
    <property type="match status" value="1"/>
</dbReference>
<dbReference type="PROSITE" id="PS00131">
    <property type="entry name" value="CARBOXYPEPT_SER_SER"/>
    <property type="match status" value="1"/>
</dbReference>
<evidence type="ECO:0000256" key="9">
    <source>
        <dbReference type="RuleBase" id="RU361156"/>
    </source>
</evidence>
<keyword evidence="8" id="KW-0325">Glycoprotein</keyword>
<dbReference type="Gene3D" id="3.40.50.1820">
    <property type="entry name" value="alpha/beta hydrolase"/>
    <property type="match status" value="1"/>
</dbReference>
<evidence type="ECO:0000313" key="11">
    <source>
        <dbReference type="Proteomes" id="UP000593575"/>
    </source>
</evidence>
<dbReference type="EMBL" id="JABFAE010000012">
    <property type="protein sequence ID" value="MBA0842346.1"/>
    <property type="molecule type" value="Genomic_DNA"/>
</dbReference>
<keyword evidence="5 9" id="KW-0645">Protease</keyword>
<dbReference type="GO" id="GO:0005576">
    <property type="term" value="C:extracellular region"/>
    <property type="evidence" value="ECO:0007669"/>
    <property type="project" value="UniProtKB-SubCell"/>
</dbReference>
<comment type="subcellular location">
    <subcellularLocation>
        <location evidence="1">Secreted</location>
    </subcellularLocation>
</comment>
<protein>
    <recommendedName>
        <fullName evidence="9">Carboxypeptidase</fullName>
        <ecNumber evidence="9">3.4.16.-</ecNumber>
    </recommendedName>
</protein>
<dbReference type="InterPro" id="IPR033124">
    <property type="entry name" value="Ser_caboxypep_his_AS"/>
</dbReference>
<sequence>ANILFLESPVGVGFSYSNTSSDLLNNSDKRTAKDSLTFLLKWLERFPQYKERDFYIAGESYAGHYVPQLSQAIVRYNKATNGKAINLKGYMVGNALTDDYHDHLGQFQFMWSAGLISDETYKLLNVLCDFESFVHSSSACNEMMDVASEEMGNIDPYSIFTPSCSANASQTKWLLKRRLMVSQLSEKYDPCTEKHSEVYFNLPEVQKSLHVLPEAAPSKWETCSDIVNTNWKDSPITVLDVYRELIREGLRIWIFSGDTDAVIPITSTRYSIDALKLATVKPWHAWYDDGQVGGWTQEYEGLKFVSVRGAGHEVPLHRPKQALTLFKAFLSGTSMPASASASASAPAHAHASQLLISDS</sequence>
<proteinExistence type="inferred from homology"/>
<keyword evidence="4 9" id="KW-0121">Carboxypeptidase</keyword>
<keyword evidence="6 9" id="KW-0378">Hydrolase</keyword>
<reference evidence="10 11" key="1">
    <citation type="journal article" date="2019" name="Genome Biol. Evol.">
        <title>Insights into the evolution of the New World diploid cottons (Gossypium, subgenus Houzingenia) based on genome sequencing.</title>
        <authorList>
            <person name="Grover C.E."/>
            <person name="Arick M.A. 2nd"/>
            <person name="Thrash A."/>
            <person name="Conover J.L."/>
            <person name="Sanders W.S."/>
            <person name="Peterson D.G."/>
            <person name="Frelichowski J.E."/>
            <person name="Scheffler J.A."/>
            <person name="Scheffler B.E."/>
            <person name="Wendel J.F."/>
        </authorList>
    </citation>
    <scope>NUCLEOTIDE SEQUENCE [LARGE SCALE GENOMIC DNA]</scope>
    <source>
        <strain evidence="10">6</strain>
        <tissue evidence="10">Leaf</tissue>
    </source>
</reference>
<evidence type="ECO:0000313" key="10">
    <source>
        <dbReference type="EMBL" id="MBA0842346.1"/>
    </source>
</evidence>
<feature type="non-terminal residue" evidence="10">
    <location>
        <position position="1"/>
    </location>
</feature>
<accession>A0A7J9K7N0</accession>
<evidence type="ECO:0000256" key="6">
    <source>
        <dbReference type="ARBA" id="ARBA00022801"/>
    </source>
</evidence>
<evidence type="ECO:0000256" key="5">
    <source>
        <dbReference type="ARBA" id="ARBA00022670"/>
    </source>
</evidence>
<dbReference type="PROSITE" id="PS00560">
    <property type="entry name" value="CARBOXYPEPT_SER_HIS"/>
    <property type="match status" value="1"/>
</dbReference>
<dbReference type="GO" id="GO:0005773">
    <property type="term" value="C:vacuole"/>
    <property type="evidence" value="ECO:0007669"/>
    <property type="project" value="TreeGrafter"/>
</dbReference>
<dbReference type="FunFam" id="3.40.50.1820:FF:000409">
    <property type="entry name" value="Carboxypeptidase"/>
    <property type="match status" value="1"/>
</dbReference>
<gene>
    <name evidence="10" type="ORF">Goarm_002176</name>
</gene>
<dbReference type="InterPro" id="IPR029058">
    <property type="entry name" value="AB_hydrolase_fold"/>
</dbReference>
<evidence type="ECO:0000256" key="7">
    <source>
        <dbReference type="ARBA" id="ARBA00023157"/>
    </source>
</evidence>
<keyword evidence="3" id="KW-0964">Secreted</keyword>
<keyword evidence="11" id="KW-1185">Reference proteome</keyword>
<dbReference type="InterPro" id="IPR018202">
    <property type="entry name" value="Ser_caboxypep_ser_AS"/>
</dbReference>
<dbReference type="Pfam" id="PF00450">
    <property type="entry name" value="Peptidase_S10"/>
    <property type="match status" value="1"/>
</dbReference>
<evidence type="ECO:0000256" key="8">
    <source>
        <dbReference type="ARBA" id="ARBA00023180"/>
    </source>
</evidence>
<dbReference type="InterPro" id="IPR001563">
    <property type="entry name" value="Peptidase_S10"/>
</dbReference>
<evidence type="ECO:0000256" key="1">
    <source>
        <dbReference type="ARBA" id="ARBA00004613"/>
    </source>
</evidence>
<dbReference type="AlphaFoldDB" id="A0A7J9K7N0"/>
<dbReference type="GO" id="GO:0006508">
    <property type="term" value="P:proteolysis"/>
    <property type="evidence" value="ECO:0007669"/>
    <property type="project" value="UniProtKB-KW"/>
</dbReference>
<evidence type="ECO:0000256" key="2">
    <source>
        <dbReference type="ARBA" id="ARBA00009431"/>
    </source>
</evidence>
<dbReference type="FunFam" id="3.40.50.11320:FF:000003">
    <property type="entry name" value="Carboxypeptidase"/>
    <property type="match status" value="1"/>
</dbReference>
<dbReference type="SUPFAM" id="SSF53474">
    <property type="entry name" value="alpha/beta-Hydrolases"/>
    <property type="match status" value="1"/>
</dbReference>
<evidence type="ECO:0000256" key="3">
    <source>
        <dbReference type="ARBA" id="ARBA00022525"/>
    </source>
</evidence>
<keyword evidence="7" id="KW-1015">Disulfide bond</keyword>
<comment type="caution">
    <text evidence="10">The sequence shown here is derived from an EMBL/GenBank/DDBJ whole genome shotgun (WGS) entry which is preliminary data.</text>
</comment>
<dbReference type="Gene3D" id="6.10.250.940">
    <property type="match status" value="1"/>
</dbReference>
<dbReference type="GO" id="GO:0004185">
    <property type="term" value="F:serine-type carboxypeptidase activity"/>
    <property type="evidence" value="ECO:0007669"/>
    <property type="project" value="UniProtKB-UniRule"/>
</dbReference>
<name>A0A7J9K7N0_9ROSI</name>
<evidence type="ECO:0000256" key="4">
    <source>
        <dbReference type="ARBA" id="ARBA00022645"/>
    </source>
</evidence>